<dbReference type="EMBL" id="ML735244">
    <property type="protein sequence ID" value="KAE8391615.1"/>
    <property type="molecule type" value="Genomic_DNA"/>
</dbReference>
<evidence type="ECO:0000256" key="5">
    <source>
        <dbReference type="PIRSR" id="PIRSR604254-1"/>
    </source>
</evidence>
<dbReference type="Proteomes" id="UP000326877">
    <property type="component" value="Unassembled WGS sequence"/>
</dbReference>
<evidence type="ECO:0000256" key="1">
    <source>
        <dbReference type="ARBA" id="ARBA00004141"/>
    </source>
</evidence>
<evidence type="ECO:0000256" key="6">
    <source>
        <dbReference type="SAM" id="Phobius"/>
    </source>
</evidence>
<keyword evidence="5" id="KW-0862">Zinc</keyword>
<dbReference type="InterPro" id="IPR004254">
    <property type="entry name" value="AdipoR/HlyIII-related"/>
</dbReference>
<accession>A0A5N7CBV6</accession>
<dbReference type="GO" id="GO:0038023">
    <property type="term" value="F:signaling receptor activity"/>
    <property type="evidence" value="ECO:0007669"/>
    <property type="project" value="TreeGrafter"/>
</dbReference>
<evidence type="ECO:0000256" key="3">
    <source>
        <dbReference type="ARBA" id="ARBA00022989"/>
    </source>
</evidence>
<keyword evidence="4 6" id="KW-0472">Membrane</keyword>
<dbReference type="OrthoDB" id="529367at2759"/>
<reference evidence="7" key="1">
    <citation type="submission" date="2019-04" db="EMBL/GenBank/DDBJ databases">
        <title>Friends and foes A comparative genomics studyof 23 Aspergillus species from section Flavi.</title>
        <authorList>
            <consortium name="DOE Joint Genome Institute"/>
            <person name="Kjaerbolling I."/>
            <person name="Vesth T."/>
            <person name="Frisvad J.C."/>
            <person name="Nybo J.L."/>
            <person name="Theobald S."/>
            <person name="Kildgaard S."/>
            <person name="Isbrandt T."/>
            <person name="Kuo A."/>
            <person name="Sato A."/>
            <person name="Lyhne E.K."/>
            <person name="Kogle M.E."/>
            <person name="Wiebenga A."/>
            <person name="Kun R.S."/>
            <person name="Lubbers R.J."/>
            <person name="Makela M.R."/>
            <person name="Barry K."/>
            <person name="Chovatia M."/>
            <person name="Clum A."/>
            <person name="Daum C."/>
            <person name="Haridas S."/>
            <person name="He G."/>
            <person name="LaButti K."/>
            <person name="Lipzen A."/>
            <person name="Mondo S."/>
            <person name="Riley R."/>
            <person name="Salamov A."/>
            <person name="Simmons B.A."/>
            <person name="Magnuson J.K."/>
            <person name="Henrissat B."/>
            <person name="Mortensen U.H."/>
            <person name="Larsen T.O."/>
            <person name="Devries R.P."/>
            <person name="Grigoriev I.V."/>
            <person name="Machida M."/>
            <person name="Baker S.E."/>
            <person name="Andersen M.R."/>
        </authorList>
    </citation>
    <scope>NUCLEOTIDE SEQUENCE [LARGE SCALE GENOMIC DNA]</scope>
    <source>
        <strain evidence="7">IBT 14317</strain>
    </source>
</reference>
<sequence length="280" mass="31306">MLCGIARGNRSIDGTFESCVLYNNVRLCAPISPPRARAPETNPRTGYRPINGSVRLCVDSLRSIHNETVNVYSHLVPATIALSSNGFLHQYFRSRYPTASLVGQLALYVYLTTSVLCLGTLSIYHTLLYHSEAYSDLWGYLDYVAIILQTIGLFVSGIYAIVVILVSSRFQSSCWRMLRLSMFVATGHSGLLPIIHAASIYPYARLNQQAGLGHYLVEGLTLIIGVVFYATHFPESWTPEKFDIWGASHQIFYLFVVLSAAIHVWGILSVFDLIYKNPRC</sequence>
<dbReference type="PANTHER" id="PTHR20855:SF130">
    <property type="entry name" value="HAEMOLYSIN-III FAMILY PROTEIN"/>
    <property type="match status" value="1"/>
</dbReference>
<protein>
    <submittedName>
        <fullName evidence="7">Hemolysin-III related-domain-containing protein</fullName>
    </submittedName>
</protein>
<evidence type="ECO:0000256" key="2">
    <source>
        <dbReference type="ARBA" id="ARBA00022692"/>
    </source>
</evidence>
<feature type="transmembrane region" description="Helical" evidence="6">
    <location>
        <begin position="251"/>
        <end position="275"/>
    </location>
</feature>
<dbReference type="GO" id="GO:0016020">
    <property type="term" value="C:membrane"/>
    <property type="evidence" value="ECO:0007669"/>
    <property type="project" value="UniProtKB-SubCell"/>
</dbReference>
<feature type="binding site" evidence="5">
    <location>
        <position position="125"/>
    </location>
    <ligand>
        <name>Zn(2+)</name>
        <dbReference type="ChEBI" id="CHEBI:29105"/>
    </ligand>
</feature>
<gene>
    <name evidence="7" type="ORF">BDV23DRAFT_171567</name>
</gene>
<name>A0A5N7CBV6_PETAA</name>
<keyword evidence="2 6" id="KW-0812">Transmembrane</keyword>
<dbReference type="AlphaFoldDB" id="A0A5N7CBV6"/>
<keyword evidence="5" id="KW-0479">Metal-binding</keyword>
<dbReference type="Pfam" id="PF03006">
    <property type="entry name" value="HlyIII"/>
    <property type="match status" value="1"/>
</dbReference>
<proteinExistence type="predicted"/>
<keyword evidence="3 6" id="KW-1133">Transmembrane helix</keyword>
<feature type="transmembrane region" description="Helical" evidence="6">
    <location>
        <begin position="105"/>
        <end position="124"/>
    </location>
</feature>
<organism evidence="7">
    <name type="scientific">Petromyces alliaceus</name>
    <name type="common">Aspergillus alliaceus</name>
    <dbReference type="NCBI Taxonomy" id="209559"/>
    <lineage>
        <taxon>Eukaryota</taxon>
        <taxon>Fungi</taxon>
        <taxon>Dikarya</taxon>
        <taxon>Ascomycota</taxon>
        <taxon>Pezizomycotina</taxon>
        <taxon>Eurotiomycetes</taxon>
        <taxon>Eurotiomycetidae</taxon>
        <taxon>Eurotiales</taxon>
        <taxon>Aspergillaceae</taxon>
        <taxon>Aspergillus</taxon>
        <taxon>Aspergillus subgen. Circumdati</taxon>
    </lineage>
</organism>
<dbReference type="PANTHER" id="PTHR20855">
    <property type="entry name" value="ADIPOR/PROGESTIN RECEPTOR-RELATED"/>
    <property type="match status" value="1"/>
</dbReference>
<evidence type="ECO:0000313" key="7">
    <source>
        <dbReference type="EMBL" id="KAE8391615.1"/>
    </source>
</evidence>
<feature type="binding site" evidence="5">
    <location>
        <position position="249"/>
    </location>
    <ligand>
        <name>Zn(2+)</name>
        <dbReference type="ChEBI" id="CHEBI:29105"/>
    </ligand>
</feature>
<dbReference type="GO" id="GO:0006882">
    <property type="term" value="P:intracellular zinc ion homeostasis"/>
    <property type="evidence" value="ECO:0007669"/>
    <property type="project" value="TreeGrafter"/>
</dbReference>
<feature type="transmembrane region" description="Helical" evidence="6">
    <location>
        <begin position="178"/>
        <end position="200"/>
    </location>
</feature>
<evidence type="ECO:0000256" key="4">
    <source>
        <dbReference type="ARBA" id="ARBA00023136"/>
    </source>
</evidence>
<feature type="transmembrane region" description="Helical" evidence="6">
    <location>
        <begin position="212"/>
        <end position="230"/>
    </location>
</feature>
<dbReference type="GO" id="GO:0046872">
    <property type="term" value="F:metal ion binding"/>
    <property type="evidence" value="ECO:0007669"/>
    <property type="project" value="UniProtKB-KW"/>
</dbReference>
<comment type="subcellular location">
    <subcellularLocation>
        <location evidence="1">Membrane</location>
        <topology evidence="1">Multi-pass membrane protein</topology>
    </subcellularLocation>
</comment>
<feature type="transmembrane region" description="Helical" evidence="6">
    <location>
        <begin position="144"/>
        <end position="166"/>
    </location>
</feature>